<dbReference type="Proteomes" id="UP000032142">
    <property type="component" value="Unassembled WGS sequence"/>
</dbReference>
<protein>
    <submittedName>
        <fullName evidence="2">Uncharacterized protein</fullName>
    </submittedName>
</protein>
<proteinExistence type="predicted"/>
<reference evidence="3" key="1">
    <citation type="submission" date="2014-09" db="EMBL/GenBank/DDBJ databases">
        <authorList>
            <person name="Mudge J."/>
            <person name="Ramaraj T."/>
            <person name="Lindquist I.E."/>
            <person name="Bharti A.K."/>
            <person name="Sundararajan A."/>
            <person name="Cameron C.T."/>
            <person name="Woodward J.E."/>
            <person name="May G.D."/>
            <person name="Brubaker C."/>
            <person name="Broadhvest J."/>
            <person name="Wilkins T.A."/>
        </authorList>
    </citation>
    <scope>NUCLEOTIDE SEQUENCE</scope>
    <source>
        <strain evidence="3">cv. AKA8401</strain>
    </source>
</reference>
<dbReference type="AlphaFoldDB" id="A0A0B0PZ37"/>
<dbReference type="EMBL" id="KN451817">
    <property type="protein sequence ID" value="KHG29764.1"/>
    <property type="molecule type" value="Genomic_DNA"/>
</dbReference>
<name>A0A0B0PZ37_GOSAR</name>
<feature type="region of interest" description="Disordered" evidence="1">
    <location>
        <begin position="1"/>
        <end position="29"/>
    </location>
</feature>
<accession>A0A0B0PZ37</accession>
<organism evidence="2 3">
    <name type="scientific">Gossypium arboreum</name>
    <name type="common">Tree cotton</name>
    <name type="synonym">Gossypium nanking</name>
    <dbReference type="NCBI Taxonomy" id="29729"/>
    <lineage>
        <taxon>Eukaryota</taxon>
        <taxon>Viridiplantae</taxon>
        <taxon>Streptophyta</taxon>
        <taxon>Embryophyta</taxon>
        <taxon>Tracheophyta</taxon>
        <taxon>Spermatophyta</taxon>
        <taxon>Magnoliopsida</taxon>
        <taxon>eudicotyledons</taxon>
        <taxon>Gunneridae</taxon>
        <taxon>Pentapetalae</taxon>
        <taxon>rosids</taxon>
        <taxon>malvids</taxon>
        <taxon>Malvales</taxon>
        <taxon>Malvaceae</taxon>
        <taxon>Malvoideae</taxon>
        <taxon>Gossypium</taxon>
    </lineage>
</organism>
<keyword evidence="3" id="KW-1185">Reference proteome</keyword>
<sequence length="78" mass="8786">MRTPRLEPRLEDHRFQPQKSDPKPRFQRSEEGFRWPIRTGTGRVLALGMRVAYGVVDVAVGGVGAEFGCGVRERTLGF</sequence>
<evidence type="ECO:0000313" key="2">
    <source>
        <dbReference type="EMBL" id="KHG29764.1"/>
    </source>
</evidence>
<gene>
    <name evidence="2" type="ORF">F383_12459</name>
</gene>
<evidence type="ECO:0000313" key="3">
    <source>
        <dbReference type="Proteomes" id="UP000032142"/>
    </source>
</evidence>
<evidence type="ECO:0000256" key="1">
    <source>
        <dbReference type="SAM" id="MobiDB-lite"/>
    </source>
</evidence>